<accession>A0A937KCZ9</accession>
<reference evidence="2" key="1">
    <citation type="submission" date="2021-01" db="EMBL/GenBank/DDBJ databases">
        <title>Fulvivirga kasyanovii gen. nov., sp nov., a novel member of the phylum Bacteroidetes isolated from seawater in a mussel farm.</title>
        <authorList>
            <person name="Zhao L.-H."/>
            <person name="Wang Z.-J."/>
        </authorList>
    </citation>
    <scope>NUCLEOTIDE SEQUENCE</scope>
    <source>
        <strain evidence="2">29W222</strain>
    </source>
</reference>
<feature type="domain" description="Cyclic nucleotide-binding" evidence="1">
    <location>
        <begin position="9"/>
        <end position="52"/>
    </location>
</feature>
<dbReference type="PROSITE" id="PS50042">
    <property type="entry name" value="CNMP_BINDING_3"/>
    <property type="match status" value="1"/>
</dbReference>
<dbReference type="SUPFAM" id="SSF51206">
    <property type="entry name" value="cAMP-binding domain-like"/>
    <property type="match status" value="1"/>
</dbReference>
<dbReference type="Gene3D" id="2.60.120.10">
    <property type="entry name" value="Jelly Rolls"/>
    <property type="match status" value="1"/>
</dbReference>
<evidence type="ECO:0000313" key="3">
    <source>
        <dbReference type="Proteomes" id="UP000614216"/>
    </source>
</evidence>
<comment type="caution">
    <text evidence="2">The sequence shown here is derived from an EMBL/GenBank/DDBJ whole genome shotgun (WGS) entry which is preliminary data.</text>
</comment>
<dbReference type="InterPro" id="IPR018490">
    <property type="entry name" value="cNMP-bd_dom_sf"/>
</dbReference>
<dbReference type="Pfam" id="PF00027">
    <property type="entry name" value="cNMP_binding"/>
    <property type="match status" value="1"/>
</dbReference>
<dbReference type="EMBL" id="JAEUGD010000058">
    <property type="protein sequence ID" value="MBL6447949.1"/>
    <property type="molecule type" value="Genomic_DNA"/>
</dbReference>
<proteinExistence type="predicted"/>
<evidence type="ECO:0000259" key="1">
    <source>
        <dbReference type="PROSITE" id="PS50042"/>
    </source>
</evidence>
<dbReference type="CDD" id="cd00038">
    <property type="entry name" value="CAP_ED"/>
    <property type="match status" value="1"/>
</dbReference>
<evidence type="ECO:0000313" key="2">
    <source>
        <dbReference type="EMBL" id="MBL6447949.1"/>
    </source>
</evidence>
<gene>
    <name evidence="2" type="ORF">JMN32_16655</name>
</gene>
<keyword evidence="3" id="KW-1185">Reference proteome</keyword>
<protein>
    <submittedName>
        <fullName evidence="2">Crp/Fnr family transcriptional regulator</fullName>
    </submittedName>
</protein>
<name>A0A937KCZ9_9BACT</name>
<sequence length="199" mass="22742">MDKCLGEVSLTEEELQAISAAIEIRAYKAGTILLEAGEIATECYLNLKGCVRQYYFIDGEEKTTFFYTEDQPIASFASATKKMPSTHYLSCVEDTVLSVMSFEKEEKLYKKYPRFESLCRIGVEEQLGDYQEILAKYITSSPEERYLNLLETRPDLLNRVPQYQLASYLGVKPESLSRIRKRIMLKPGVNVKLAQVSMT</sequence>
<dbReference type="InterPro" id="IPR014710">
    <property type="entry name" value="RmlC-like_jellyroll"/>
</dbReference>
<dbReference type="Proteomes" id="UP000614216">
    <property type="component" value="Unassembled WGS sequence"/>
</dbReference>
<organism evidence="2 3">
    <name type="scientific">Fulvivirga marina</name>
    <dbReference type="NCBI Taxonomy" id="2494733"/>
    <lineage>
        <taxon>Bacteria</taxon>
        <taxon>Pseudomonadati</taxon>
        <taxon>Bacteroidota</taxon>
        <taxon>Cytophagia</taxon>
        <taxon>Cytophagales</taxon>
        <taxon>Fulvivirgaceae</taxon>
        <taxon>Fulvivirga</taxon>
    </lineage>
</organism>
<dbReference type="AlphaFoldDB" id="A0A937KCZ9"/>
<dbReference type="InterPro" id="IPR000595">
    <property type="entry name" value="cNMP-bd_dom"/>
</dbReference>